<reference evidence="2 3" key="1">
    <citation type="journal article" date="2023" name="Life. Sci Alliance">
        <title>Evolutionary insights into 3D genome organization and epigenetic landscape of Vigna mungo.</title>
        <authorList>
            <person name="Junaid A."/>
            <person name="Singh B."/>
            <person name="Bhatia S."/>
        </authorList>
    </citation>
    <scope>NUCLEOTIDE SEQUENCE [LARGE SCALE GENOMIC DNA]</scope>
    <source>
        <strain evidence="2">Urdbean</strain>
    </source>
</reference>
<evidence type="ECO:0000313" key="2">
    <source>
        <dbReference type="EMBL" id="WVZ19769.1"/>
    </source>
</evidence>
<keyword evidence="3" id="KW-1185">Reference proteome</keyword>
<feature type="transmembrane region" description="Helical" evidence="1">
    <location>
        <begin position="6"/>
        <end position="26"/>
    </location>
</feature>
<accession>A0AAQ3P118</accession>
<keyword evidence="1" id="KW-0472">Membrane</keyword>
<proteinExistence type="predicted"/>
<sequence>MGERTLVPIFVFWAFLTMITPTLILLSENSKADLQSNGNITEGVKLERMIVHTENYIIKTASKPDKFEEELAPAPEPLPTTATVTPTVSLSHQNRFGSQIVVSSNLVEEEQFKLRNTEACLLIIDDTFPFCSSILVMILDNLKEKSISCEHVPYLKGLEQTSPVWFSKDRLRITRTLRIDFLQGPPECFLWAMGIYE</sequence>
<dbReference type="EMBL" id="CP144699">
    <property type="protein sequence ID" value="WVZ19769.1"/>
    <property type="molecule type" value="Genomic_DNA"/>
</dbReference>
<name>A0AAQ3P118_VIGMU</name>
<evidence type="ECO:0000256" key="1">
    <source>
        <dbReference type="SAM" id="Phobius"/>
    </source>
</evidence>
<dbReference type="PANTHER" id="PTHR38396:SF1">
    <property type="entry name" value="TRANSMEMBRANE PROTEIN"/>
    <property type="match status" value="1"/>
</dbReference>
<evidence type="ECO:0000313" key="3">
    <source>
        <dbReference type="Proteomes" id="UP001374535"/>
    </source>
</evidence>
<organism evidence="2 3">
    <name type="scientific">Vigna mungo</name>
    <name type="common">Black gram</name>
    <name type="synonym">Phaseolus mungo</name>
    <dbReference type="NCBI Taxonomy" id="3915"/>
    <lineage>
        <taxon>Eukaryota</taxon>
        <taxon>Viridiplantae</taxon>
        <taxon>Streptophyta</taxon>
        <taxon>Embryophyta</taxon>
        <taxon>Tracheophyta</taxon>
        <taxon>Spermatophyta</taxon>
        <taxon>Magnoliopsida</taxon>
        <taxon>eudicotyledons</taxon>
        <taxon>Gunneridae</taxon>
        <taxon>Pentapetalae</taxon>
        <taxon>rosids</taxon>
        <taxon>fabids</taxon>
        <taxon>Fabales</taxon>
        <taxon>Fabaceae</taxon>
        <taxon>Papilionoideae</taxon>
        <taxon>50 kb inversion clade</taxon>
        <taxon>NPAAA clade</taxon>
        <taxon>indigoferoid/millettioid clade</taxon>
        <taxon>Phaseoleae</taxon>
        <taxon>Vigna</taxon>
    </lineage>
</organism>
<dbReference type="Proteomes" id="UP001374535">
    <property type="component" value="Chromosome 2"/>
</dbReference>
<keyword evidence="1" id="KW-0812">Transmembrane</keyword>
<dbReference type="PANTHER" id="PTHR38396">
    <property type="entry name" value="TRANSMEMBRANE PROTEIN"/>
    <property type="match status" value="1"/>
</dbReference>
<dbReference type="AlphaFoldDB" id="A0AAQ3P118"/>
<keyword evidence="1" id="KW-1133">Transmembrane helix</keyword>
<protein>
    <submittedName>
        <fullName evidence="2">Uncharacterized protein</fullName>
    </submittedName>
</protein>
<gene>
    <name evidence="2" type="ORF">V8G54_007091</name>
</gene>